<reference evidence="1 2" key="1">
    <citation type="journal article" date="2019" name="Commun. Biol.">
        <title>The bagworm genome reveals a unique fibroin gene that provides high tensile strength.</title>
        <authorList>
            <person name="Kono N."/>
            <person name="Nakamura H."/>
            <person name="Ohtoshi R."/>
            <person name="Tomita M."/>
            <person name="Numata K."/>
            <person name="Arakawa K."/>
        </authorList>
    </citation>
    <scope>NUCLEOTIDE SEQUENCE [LARGE SCALE GENOMIC DNA]</scope>
</reference>
<dbReference type="EMBL" id="BGZK01002794">
    <property type="protein sequence ID" value="GBP96518.1"/>
    <property type="molecule type" value="Genomic_DNA"/>
</dbReference>
<gene>
    <name evidence="1" type="ORF">EVAR_69875_1</name>
</gene>
<keyword evidence="2" id="KW-1185">Reference proteome</keyword>
<organism evidence="1 2">
    <name type="scientific">Eumeta variegata</name>
    <name type="common">Bagworm moth</name>
    <name type="synonym">Eumeta japonica</name>
    <dbReference type="NCBI Taxonomy" id="151549"/>
    <lineage>
        <taxon>Eukaryota</taxon>
        <taxon>Metazoa</taxon>
        <taxon>Ecdysozoa</taxon>
        <taxon>Arthropoda</taxon>
        <taxon>Hexapoda</taxon>
        <taxon>Insecta</taxon>
        <taxon>Pterygota</taxon>
        <taxon>Neoptera</taxon>
        <taxon>Endopterygota</taxon>
        <taxon>Lepidoptera</taxon>
        <taxon>Glossata</taxon>
        <taxon>Ditrysia</taxon>
        <taxon>Tineoidea</taxon>
        <taxon>Psychidae</taxon>
        <taxon>Oiketicinae</taxon>
        <taxon>Eumeta</taxon>
    </lineage>
</organism>
<sequence length="211" mass="24377">MFQFAKKSAELIRTTVEDIEEQIRKIKLTRVQIGEGKNIKCIYEFHLTMVDGKVKKLTPTIHKILAHGKDIIEYQSLPIGELSEEAQESLNKFYKKYRLQTRSKHQGCPLYWLHINKFLEDSIEQKVVVGATRGLVDLKNKQREKGKPREAKQRIIGSCFASRATVRKHPAPCYIAIRSENQLQDRVSAAGCNSKIFYNKKEVNLNAYNQQ</sequence>
<dbReference type="OrthoDB" id="8193306at2759"/>
<accession>A0A4C2A8U1</accession>
<dbReference type="AlphaFoldDB" id="A0A4C2A8U1"/>
<dbReference type="Proteomes" id="UP000299102">
    <property type="component" value="Unassembled WGS sequence"/>
</dbReference>
<evidence type="ECO:0000313" key="2">
    <source>
        <dbReference type="Proteomes" id="UP000299102"/>
    </source>
</evidence>
<evidence type="ECO:0000313" key="1">
    <source>
        <dbReference type="EMBL" id="GBP96518.1"/>
    </source>
</evidence>
<comment type="caution">
    <text evidence="1">The sequence shown here is derived from an EMBL/GenBank/DDBJ whole genome shotgun (WGS) entry which is preliminary data.</text>
</comment>
<proteinExistence type="predicted"/>
<name>A0A4C2A8U1_EUMVA</name>
<protein>
    <submittedName>
        <fullName evidence="1">Uncharacterized protein</fullName>
    </submittedName>
</protein>